<evidence type="ECO:0008006" key="4">
    <source>
        <dbReference type="Google" id="ProtNLM"/>
    </source>
</evidence>
<keyword evidence="3" id="KW-1185">Reference proteome</keyword>
<evidence type="ECO:0000313" key="2">
    <source>
        <dbReference type="EMBL" id="CAF1175528.1"/>
    </source>
</evidence>
<keyword evidence="1" id="KW-1133">Transmembrane helix</keyword>
<organism evidence="2 3">
    <name type="scientific">Rotaria sordida</name>
    <dbReference type="NCBI Taxonomy" id="392033"/>
    <lineage>
        <taxon>Eukaryota</taxon>
        <taxon>Metazoa</taxon>
        <taxon>Spiralia</taxon>
        <taxon>Gnathifera</taxon>
        <taxon>Rotifera</taxon>
        <taxon>Eurotatoria</taxon>
        <taxon>Bdelloidea</taxon>
        <taxon>Philodinida</taxon>
        <taxon>Philodinidae</taxon>
        <taxon>Rotaria</taxon>
    </lineage>
</organism>
<reference evidence="2" key="1">
    <citation type="submission" date="2021-02" db="EMBL/GenBank/DDBJ databases">
        <authorList>
            <person name="Nowell W R."/>
        </authorList>
    </citation>
    <scope>NUCLEOTIDE SEQUENCE</scope>
</reference>
<feature type="transmembrane region" description="Helical" evidence="1">
    <location>
        <begin position="73"/>
        <end position="89"/>
    </location>
</feature>
<gene>
    <name evidence="2" type="ORF">JXQ802_LOCUS23047</name>
</gene>
<accession>A0A814UJG4</accession>
<evidence type="ECO:0000256" key="1">
    <source>
        <dbReference type="SAM" id="Phobius"/>
    </source>
</evidence>
<sequence>MYYTLLQTTPKIRSLAKLLATNSCITGFPLNLLNFIDTVIIYYADANIINENQRQPDSFCVLRGSFRSATVSAMYHSLCYIYIKIIIYLRHHSIMEYFRRQQPIHMLRYIIYMLVILSTTGISLRMILFLTHINHRLVPYYAQKLSMIFVTFSHASVMTDSFF</sequence>
<name>A0A814UJG4_9BILA</name>
<protein>
    <recommendedName>
        <fullName evidence="4">G-protein coupled receptors family 1 profile domain-containing protein</fullName>
    </recommendedName>
</protein>
<dbReference type="AlphaFoldDB" id="A0A814UJG4"/>
<keyword evidence="1" id="KW-0472">Membrane</keyword>
<comment type="caution">
    <text evidence="2">The sequence shown here is derived from an EMBL/GenBank/DDBJ whole genome shotgun (WGS) entry which is preliminary data.</text>
</comment>
<keyword evidence="1" id="KW-0812">Transmembrane</keyword>
<dbReference type="EMBL" id="CAJNOL010000715">
    <property type="protein sequence ID" value="CAF1175528.1"/>
    <property type="molecule type" value="Genomic_DNA"/>
</dbReference>
<proteinExistence type="predicted"/>
<evidence type="ECO:0000313" key="3">
    <source>
        <dbReference type="Proteomes" id="UP000663870"/>
    </source>
</evidence>
<feature type="transmembrane region" description="Helical" evidence="1">
    <location>
        <begin position="109"/>
        <end position="128"/>
    </location>
</feature>
<dbReference type="Proteomes" id="UP000663870">
    <property type="component" value="Unassembled WGS sequence"/>
</dbReference>